<proteinExistence type="predicted"/>
<dbReference type="AlphaFoldDB" id="A0A0U3FXX8"/>
<evidence type="ECO:0000313" key="1">
    <source>
        <dbReference type="EMBL" id="ALU29851.1"/>
    </source>
</evidence>
<dbReference type="PANTHER" id="PTHR34861:SF10">
    <property type="entry name" value="CYCLASE"/>
    <property type="match status" value="1"/>
</dbReference>
<protein>
    <submittedName>
        <fullName evidence="2">Metal-dependent hydrolase</fullName>
    </submittedName>
</protein>
<organism evidence="2 3">
    <name type="scientific">Sulfolobus acidocaldarius</name>
    <dbReference type="NCBI Taxonomy" id="2285"/>
    <lineage>
        <taxon>Archaea</taxon>
        <taxon>Thermoproteota</taxon>
        <taxon>Thermoprotei</taxon>
        <taxon>Sulfolobales</taxon>
        <taxon>Sulfolobaceae</taxon>
        <taxon>Sulfolobus</taxon>
    </lineage>
</organism>
<accession>A0A0U3FXX8</accession>
<dbReference type="OrthoDB" id="36460at2157"/>
<dbReference type="PaxDb" id="1435377-SUSAZ_09315"/>
<dbReference type="Gene3D" id="3.50.30.50">
    <property type="entry name" value="Putative cyclase"/>
    <property type="match status" value="1"/>
</dbReference>
<dbReference type="GO" id="GO:0019441">
    <property type="term" value="P:L-tryptophan catabolic process to kynurenine"/>
    <property type="evidence" value="ECO:0007669"/>
    <property type="project" value="InterPro"/>
</dbReference>
<dbReference type="PANTHER" id="PTHR34861">
    <property type="match status" value="1"/>
</dbReference>
<dbReference type="STRING" id="1435377.SUSAZ_09315"/>
<gene>
    <name evidence="1" type="ORF">ATY89_07800</name>
    <name evidence="2" type="ORF">ATZ20_10820</name>
</gene>
<dbReference type="Proteomes" id="UP000060043">
    <property type="component" value="Chromosome"/>
</dbReference>
<keyword evidence="2" id="KW-0378">Hydrolase</keyword>
<dbReference type="EMBL" id="CP013695">
    <property type="protein sequence ID" value="ALU32590.1"/>
    <property type="molecule type" value="Genomic_DNA"/>
</dbReference>
<dbReference type="OMA" id="TGWWTRF"/>
<dbReference type="RefSeq" id="WP_011278852.1">
    <property type="nucleotide sequence ID" value="NZ_BHWZ01000006.1"/>
</dbReference>
<dbReference type="SUPFAM" id="SSF102198">
    <property type="entry name" value="Putative cyclase"/>
    <property type="match status" value="1"/>
</dbReference>
<dbReference type="Proteomes" id="UP000065473">
    <property type="component" value="Chromosome"/>
</dbReference>
<dbReference type="GO" id="GO:0004061">
    <property type="term" value="F:arylformamidase activity"/>
    <property type="evidence" value="ECO:0007669"/>
    <property type="project" value="InterPro"/>
</dbReference>
<dbReference type="Pfam" id="PF04199">
    <property type="entry name" value="Cyclase"/>
    <property type="match status" value="1"/>
</dbReference>
<sequence length="316" mass="35706">MIYNFEEELRRAPKNWGRWGKDDEIGTLNFVTRDHILRSLMTARTGKTFTLGLWINRKEGDPVWIGRRPTVHLMTKDEGTYISGKAEPRPGGGKSADDIVIMHLQGSTQVDALGHYWKDNTLYNGFDSRTTIGGLAKDDVSKLAERGILGRGVLLDVARHKGKGSLDKGEMISFSDLLDTAKEEGVKINKHDIILVRTGFLKTFYEKGPNEFYKDFSEPGITYERELVKWFYENEFIAYGSDTIASEQTYSSTLGIMLPLHIFFLNYLGLPIMEMLWLEELAKDCAEDGQYDFFFIASPLKVIGGTGSPINPIVIK</sequence>
<dbReference type="InterPro" id="IPR007325">
    <property type="entry name" value="KFase/CYL"/>
</dbReference>
<dbReference type="InterPro" id="IPR037175">
    <property type="entry name" value="KFase_sf"/>
</dbReference>
<evidence type="ECO:0000313" key="2">
    <source>
        <dbReference type="EMBL" id="ALU32590.1"/>
    </source>
</evidence>
<dbReference type="GeneID" id="14552571"/>
<reference evidence="3 4" key="1">
    <citation type="submission" date="2015-12" db="EMBL/GenBank/DDBJ databases">
        <title>A stable core within a dynamic pangenome in Sulfolobus acidocaldarius.</title>
        <authorList>
            <person name="Anderson R."/>
            <person name="Kouris A."/>
            <person name="Seward C."/>
            <person name="Campbell K."/>
            <person name="Whitaker R."/>
        </authorList>
    </citation>
    <scope>NUCLEOTIDE SEQUENCE [LARGE SCALE GENOMIC DNA]</scope>
    <source>
        <strain evidence="1 4">GG12-C01-09</strain>
        <strain evidence="2 3">NG05B_CO5_07</strain>
    </source>
</reference>
<name>A0A0U3FXX8_9CREN</name>
<evidence type="ECO:0000313" key="4">
    <source>
        <dbReference type="Proteomes" id="UP000065473"/>
    </source>
</evidence>
<dbReference type="EMBL" id="CP013694">
    <property type="protein sequence ID" value="ALU29851.1"/>
    <property type="molecule type" value="Genomic_DNA"/>
</dbReference>
<evidence type="ECO:0000313" key="3">
    <source>
        <dbReference type="Proteomes" id="UP000060043"/>
    </source>
</evidence>